<dbReference type="EMBL" id="BTSY01000006">
    <property type="protein sequence ID" value="GMT32390.1"/>
    <property type="molecule type" value="Genomic_DNA"/>
</dbReference>
<organism evidence="2 3">
    <name type="scientific">Pristionchus fissidentatus</name>
    <dbReference type="NCBI Taxonomy" id="1538716"/>
    <lineage>
        <taxon>Eukaryota</taxon>
        <taxon>Metazoa</taxon>
        <taxon>Ecdysozoa</taxon>
        <taxon>Nematoda</taxon>
        <taxon>Chromadorea</taxon>
        <taxon>Rhabditida</taxon>
        <taxon>Rhabditina</taxon>
        <taxon>Diplogasteromorpha</taxon>
        <taxon>Diplogasteroidea</taxon>
        <taxon>Neodiplogasteridae</taxon>
        <taxon>Pristionchus</taxon>
    </lineage>
</organism>
<dbReference type="Proteomes" id="UP001432322">
    <property type="component" value="Unassembled WGS sequence"/>
</dbReference>
<keyword evidence="1" id="KW-0732">Signal</keyword>
<dbReference type="AlphaFoldDB" id="A0AAV5WL77"/>
<evidence type="ECO:0000313" key="3">
    <source>
        <dbReference type="Proteomes" id="UP001432322"/>
    </source>
</evidence>
<gene>
    <name evidence="2" type="ORF">PFISCL1PPCAC_23687</name>
</gene>
<feature type="chain" id="PRO_5043753157" evidence="1">
    <location>
        <begin position="23"/>
        <end position="82"/>
    </location>
</feature>
<comment type="caution">
    <text evidence="2">The sequence shown here is derived from an EMBL/GenBank/DDBJ whole genome shotgun (WGS) entry which is preliminary data.</text>
</comment>
<name>A0AAV5WL77_9BILA</name>
<protein>
    <submittedName>
        <fullName evidence="2">Uncharacterized protein</fullName>
    </submittedName>
</protein>
<feature type="signal peptide" evidence="1">
    <location>
        <begin position="1"/>
        <end position="22"/>
    </location>
</feature>
<keyword evidence="3" id="KW-1185">Reference proteome</keyword>
<proteinExistence type="predicted"/>
<accession>A0AAV5WL77</accession>
<sequence>MSSISSLIVCLVFSLLAVLAVSQDDSDSIYDLPLEQLSARPIAQFKRSEAIRMCIMRQNCFNQEKLRNYFNIVADINRPRLD</sequence>
<reference evidence="2" key="1">
    <citation type="submission" date="2023-10" db="EMBL/GenBank/DDBJ databases">
        <title>Genome assembly of Pristionchus species.</title>
        <authorList>
            <person name="Yoshida K."/>
            <person name="Sommer R.J."/>
        </authorList>
    </citation>
    <scope>NUCLEOTIDE SEQUENCE</scope>
    <source>
        <strain evidence="2">RS5133</strain>
    </source>
</reference>
<evidence type="ECO:0000313" key="2">
    <source>
        <dbReference type="EMBL" id="GMT32390.1"/>
    </source>
</evidence>
<evidence type="ECO:0000256" key="1">
    <source>
        <dbReference type="SAM" id="SignalP"/>
    </source>
</evidence>